<keyword evidence="3" id="KW-1185">Reference proteome</keyword>
<feature type="region of interest" description="Disordered" evidence="1">
    <location>
        <begin position="19"/>
        <end position="39"/>
    </location>
</feature>
<reference evidence="2 3" key="1">
    <citation type="journal article" date="2019" name="Int. J. Syst. Evol. Microbiol.">
        <title>The Global Catalogue of Microorganisms (GCM) 10K type strain sequencing project: providing services to taxonomists for standard genome sequencing and annotation.</title>
        <authorList>
            <consortium name="The Broad Institute Genomics Platform"/>
            <consortium name="The Broad Institute Genome Sequencing Center for Infectious Disease"/>
            <person name="Wu L."/>
            <person name="Ma J."/>
        </authorList>
    </citation>
    <scope>NUCLEOTIDE SEQUENCE [LARGE SCALE GENOMIC DNA]</scope>
    <source>
        <strain evidence="2 3">CGMCC 1.10593</strain>
    </source>
</reference>
<dbReference type="AlphaFoldDB" id="A0ABD6D9P7"/>
<proteinExistence type="predicted"/>
<comment type="caution">
    <text evidence="2">The sequence shown here is derived from an EMBL/GenBank/DDBJ whole genome shotgun (WGS) entry which is preliminary data.</text>
</comment>
<sequence length="397" mass="41890">MDRRTLMRAAAAATGSVGLAGCLSDDDEPTPELGDGPPRYDLPPYSELTPAETHTGDGVVVCHLRLSAFGPVQQALDAQRLPDDPVAELPLSSSEPVVAAVETITSYPFAAPLRQAITDAAVYRADDGTVTNHTIVATNETVEGSWRTNGTAMNGTRPGNETADNGTVENGTTGNTTIETTADGEIDTGIEVTAVTLIDDLLLFDGSYDGSIFENRYTTEFQQVDQQRSMAIYEDGSGRAFAVGDDLLVVPTENADREASGDTVLAHTLSGYINTLDRIVDDENGEWLFETTGPTALSLGVWGADEPLARIAETVGTTPSSTDDPVFDGLETFVAGLEPTIDASGTITGVETRFSGLFPTEAPTEDELQDGLASGADSTEKHRNAPRVHLTALFGDT</sequence>
<protein>
    <recommendedName>
        <fullName evidence="4">Tat (Twin-arginine translocation) pathway signal sequence</fullName>
    </recommendedName>
</protein>
<dbReference type="PROSITE" id="PS51257">
    <property type="entry name" value="PROKAR_LIPOPROTEIN"/>
    <property type="match status" value="1"/>
</dbReference>
<organism evidence="2 3">
    <name type="scientific">Halohasta litorea</name>
    <dbReference type="NCBI Taxonomy" id="869891"/>
    <lineage>
        <taxon>Archaea</taxon>
        <taxon>Methanobacteriati</taxon>
        <taxon>Methanobacteriota</taxon>
        <taxon>Stenosarchaea group</taxon>
        <taxon>Halobacteria</taxon>
        <taxon>Halobacteriales</taxon>
        <taxon>Haloferacaceae</taxon>
        <taxon>Halohasta</taxon>
    </lineage>
</organism>
<accession>A0ABD6D9P7</accession>
<dbReference type="Proteomes" id="UP001597052">
    <property type="component" value="Unassembled WGS sequence"/>
</dbReference>
<feature type="compositionally biased region" description="Low complexity" evidence="1">
    <location>
        <begin position="165"/>
        <end position="176"/>
    </location>
</feature>
<evidence type="ECO:0000313" key="2">
    <source>
        <dbReference type="EMBL" id="MFD1641879.1"/>
    </source>
</evidence>
<name>A0ABD6D9P7_9EURY</name>
<evidence type="ECO:0008006" key="4">
    <source>
        <dbReference type="Google" id="ProtNLM"/>
    </source>
</evidence>
<feature type="region of interest" description="Disordered" evidence="1">
    <location>
        <begin position="146"/>
        <end position="176"/>
    </location>
</feature>
<dbReference type="RefSeq" id="WP_256395742.1">
    <property type="nucleotide sequence ID" value="NZ_JANHDJ010000002.1"/>
</dbReference>
<evidence type="ECO:0000256" key="1">
    <source>
        <dbReference type="SAM" id="MobiDB-lite"/>
    </source>
</evidence>
<feature type="compositionally biased region" description="Polar residues" evidence="1">
    <location>
        <begin position="146"/>
        <end position="164"/>
    </location>
</feature>
<evidence type="ECO:0000313" key="3">
    <source>
        <dbReference type="Proteomes" id="UP001597052"/>
    </source>
</evidence>
<gene>
    <name evidence="2" type="ORF">ACFSBW_08330</name>
</gene>
<dbReference type="EMBL" id="JBHUDM010000002">
    <property type="protein sequence ID" value="MFD1641879.1"/>
    <property type="molecule type" value="Genomic_DNA"/>
</dbReference>